<feature type="domain" description="Glycosyl transferase family 1" evidence="1">
    <location>
        <begin position="192"/>
        <end position="356"/>
    </location>
</feature>
<dbReference type="PANTHER" id="PTHR45947:SF3">
    <property type="entry name" value="SULFOQUINOVOSYL TRANSFERASE SQD2"/>
    <property type="match status" value="1"/>
</dbReference>
<keyword evidence="2" id="KW-0328">Glycosyltransferase</keyword>
<dbReference type="GO" id="GO:0016757">
    <property type="term" value="F:glycosyltransferase activity"/>
    <property type="evidence" value="ECO:0007669"/>
    <property type="project" value="UniProtKB-KW"/>
</dbReference>
<protein>
    <submittedName>
        <fullName evidence="2">N-acetyl-alpha-D-glucosaminyl L-malate synthase</fullName>
        <ecNumber evidence="2">2.4.1.-</ecNumber>
    </submittedName>
</protein>
<dbReference type="AlphaFoldDB" id="A0A9E2BNB9"/>
<evidence type="ECO:0000259" key="1">
    <source>
        <dbReference type="Pfam" id="PF00534"/>
    </source>
</evidence>
<dbReference type="Pfam" id="PF00534">
    <property type="entry name" value="Glycos_transf_1"/>
    <property type="match status" value="1"/>
</dbReference>
<evidence type="ECO:0000313" key="2">
    <source>
        <dbReference type="EMBL" id="MBT9146139.1"/>
    </source>
</evidence>
<reference evidence="2 3" key="1">
    <citation type="journal article" date="2021" name="bioRxiv">
        <title>Unique metabolic strategies in Hadean analogues reveal hints for primordial physiology.</title>
        <authorList>
            <person name="Nobu M.K."/>
            <person name="Nakai R."/>
            <person name="Tamazawa S."/>
            <person name="Mori H."/>
            <person name="Toyoda A."/>
            <person name="Ijiri A."/>
            <person name="Suzuki S."/>
            <person name="Kurokawa K."/>
            <person name="Kamagata Y."/>
            <person name="Tamaki H."/>
        </authorList>
    </citation>
    <scope>NUCLEOTIDE SEQUENCE [LARGE SCALE GENOMIC DNA]</scope>
    <source>
        <strain evidence="2">BS525</strain>
    </source>
</reference>
<comment type="caution">
    <text evidence="2">The sequence shown here is derived from an EMBL/GenBank/DDBJ whole genome shotgun (WGS) entry which is preliminary data.</text>
</comment>
<proteinExistence type="predicted"/>
<dbReference type="InterPro" id="IPR001296">
    <property type="entry name" value="Glyco_trans_1"/>
</dbReference>
<dbReference type="InterPro" id="IPR050194">
    <property type="entry name" value="Glycosyltransferase_grp1"/>
</dbReference>
<accession>A0A9E2BNB9</accession>
<organism evidence="2 3">
    <name type="scientific">Psychracetigena formicireducens</name>
    <dbReference type="NCBI Taxonomy" id="2986056"/>
    <lineage>
        <taxon>Bacteria</taxon>
        <taxon>Bacillati</taxon>
        <taxon>Candidatus Lithacetigenota</taxon>
        <taxon>Candidatus Psychracetigena</taxon>
    </lineage>
</organism>
<gene>
    <name evidence="2" type="primary">bshA_2</name>
    <name evidence="2" type="ORF">DDT42_02021</name>
</gene>
<dbReference type="CDD" id="cd03801">
    <property type="entry name" value="GT4_PimA-like"/>
    <property type="match status" value="1"/>
</dbReference>
<keyword evidence="2" id="KW-0808">Transferase</keyword>
<name>A0A9E2BNB9_PSYF1</name>
<dbReference type="Proteomes" id="UP000811545">
    <property type="component" value="Unassembled WGS sequence"/>
</dbReference>
<dbReference type="PANTHER" id="PTHR45947">
    <property type="entry name" value="SULFOQUINOVOSYL TRANSFERASE SQD2"/>
    <property type="match status" value="1"/>
</dbReference>
<dbReference type="SUPFAM" id="SSF53756">
    <property type="entry name" value="UDP-Glycosyltransferase/glycogen phosphorylase"/>
    <property type="match status" value="1"/>
</dbReference>
<dbReference type="EC" id="2.4.1.-" evidence="2"/>
<sequence>MRILFVSPGILYSEQRRFEDAGSESVIYGLSKEMVKRGHEVYIVGRFGNFGGAEYKVIEDIQFINIKIPNLHDEIAYEIGSALAYSRKAVSRILEISPDVISLNERFSAYFPSKLNIPKTFTTHVPEAMGFFKQFAVKSHVLNHLLVPFKKVIEERVMRRSDIIIALNRTIEDYLHTRGFTNTCPIPNAIDVKKYENKGEDNFVLYAGGFRKVKGVNFLIEAFAKIGDKYDTNLQLIGSGPEEEKLKKLVRAKKLEHRVHFMPLVRKTELRERYLAKCSVFVLPSLFECMPVTLLEAMASGKPVIAGDIPGPTDIITQGYDGFLFEKGNIDELKEYLELHLSDGKLRKIIGKNARKTVEEKYTFEKVADHYLKLYEEVLLSKSNQ</sequence>
<dbReference type="EMBL" id="QLTW01000340">
    <property type="protein sequence ID" value="MBT9146139.1"/>
    <property type="molecule type" value="Genomic_DNA"/>
</dbReference>
<dbReference type="Gene3D" id="3.40.50.2000">
    <property type="entry name" value="Glycogen Phosphorylase B"/>
    <property type="match status" value="2"/>
</dbReference>
<evidence type="ECO:0000313" key="3">
    <source>
        <dbReference type="Proteomes" id="UP000811545"/>
    </source>
</evidence>